<dbReference type="AlphaFoldDB" id="A0A7R9QP35"/>
<evidence type="ECO:0000313" key="1">
    <source>
        <dbReference type="EMBL" id="CAD7653193.1"/>
    </source>
</evidence>
<sequence length="216" mass="24378">MITLSTKSVVNTIFSSVIETVTPFMKTLIRYEVNSCKMPSLLNTITPFRYQSLEMAFIEALATCLANVQFIGSAREDCFRLKRSPKALVKIPAWNIQHLSVSNCPKLNTEHLEMAFTKWSKSLIDVDISWNTSEVSVTCCMKSLCEVGEEESQLRTLQLRGSAVSYESIKCLLRSCPKLESIDLQSCRGLPRGIKRSYSGQDFCTLKSEVFEGKYD</sequence>
<keyword evidence="2" id="KW-1185">Reference proteome</keyword>
<accession>A0A7R9QP35</accession>
<dbReference type="EMBL" id="CAJPVJ010006372">
    <property type="protein sequence ID" value="CAG2170380.1"/>
    <property type="molecule type" value="Genomic_DNA"/>
</dbReference>
<organism evidence="1">
    <name type="scientific">Oppiella nova</name>
    <dbReference type="NCBI Taxonomy" id="334625"/>
    <lineage>
        <taxon>Eukaryota</taxon>
        <taxon>Metazoa</taxon>
        <taxon>Ecdysozoa</taxon>
        <taxon>Arthropoda</taxon>
        <taxon>Chelicerata</taxon>
        <taxon>Arachnida</taxon>
        <taxon>Acari</taxon>
        <taxon>Acariformes</taxon>
        <taxon>Sarcoptiformes</taxon>
        <taxon>Oribatida</taxon>
        <taxon>Brachypylina</taxon>
        <taxon>Oppioidea</taxon>
        <taxon>Oppiidae</taxon>
        <taxon>Oppiella</taxon>
    </lineage>
</organism>
<dbReference type="Gene3D" id="3.80.10.10">
    <property type="entry name" value="Ribonuclease Inhibitor"/>
    <property type="match status" value="1"/>
</dbReference>
<proteinExistence type="predicted"/>
<dbReference type="EMBL" id="OC921197">
    <property type="protein sequence ID" value="CAD7653193.1"/>
    <property type="molecule type" value="Genomic_DNA"/>
</dbReference>
<dbReference type="InterPro" id="IPR032675">
    <property type="entry name" value="LRR_dom_sf"/>
</dbReference>
<protein>
    <submittedName>
        <fullName evidence="1">Uncharacterized protein</fullName>
    </submittedName>
</protein>
<dbReference type="Proteomes" id="UP000728032">
    <property type="component" value="Unassembled WGS sequence"/>
</dbReference>
<evidence type="ECO:0000313" key="2">
    <source>
        <dbReference type="Proteomes" id="UP000728032"/>
    </source>
</evidence>
<dbReference type="SUPFAM" id="SSF52047">
    <property type="entry name" value="RNI-like"/>
    <property type="match status" value="1"/>
</dbReference>
<reference evidence="1" key="1">
    <citation type="submission" date="2020-11" db="EMBL/GenBank/DDBJ databases">
        <authorList>
            <person name="Tran Van P."/>
        </authorList>
    </citation>
    <scope>NUCLEOTIDE SEQUENCE</scope>
</reference>
<name>A0A7R9QP35_9ACAR</name>
<dbReference type="OrthoDB" id="3134645at2759"/>
<gene>
    <name evidence="1" type="ORF">ONB1V03_LOCUS9850</name>
</gene>